<evidence type="ECO:0000256" key="5">
    <source>
        <dbReference type="ARBA" id="ARBA00022970"/>
    </source>
</evidence>
<accession>A0A2N9JME3</accession>
<dbReference type="SUPFAM" id="SSF103473">
    <property type="entry name" value="MFS general substrate transporter"/>
    <property type="match status" value="1"/>
</dbReference>
<evidence type="ECO:0000256" key="8">
    <source>
        <dbReference type="SAM" id="MobiDB-lite"/>
    </source>
</evidence>
<name>A0A2N9JME3_9ACTN</name>
<dbReference type="GO" id="GO:0022857">
    <property type="term" value="F:transmembrane transporter activity"/>
    <property type="evidence" value="ECO:0007669"/>
    <property type="project" value="InterPro"/>
</dbReference>
<dbReference type="CDD" id="cd06173">
    <property type="entry name" value="MFS_MefA_like"/>
    <property type="match status" value="1"/>
</dbReference>
<evidence type="ECO:0000256" key="9">
    <source>
        <dbReference type="SAM" id="Phobius"/>
    </source>
</evidence>
<feature type="transmembrane region" description="Helical" evidence="9">
    <location>
        <begin position="173"/>
        <end position="193"/>
    </location>
</feature>
<keyword evidence="4 9" id="KW-0812">Transmembrane</keyword>
<evidence type="ECO:0000256" key="2">
    <source>
        <dbReference type="ARBA" id="ARBA00022448"/>
    </source>
</evidence>
<feature type="transmembrane region" description="Helical" evidence="9">
    <location>
        <begin position="226"/>
        <end position="247"/>
    </location>
</feature>
<protein>
    <submittedName>
        <fullName evidence="11">Major facilitator superfamily MFS_1 (Modular protein)</fullName>
    </submittedName>
</protein>
<dbReference type="Pfam" id="PF00324">
    <property type="entry name" value="AA_permease"/>
    <property type="match status" value="1"/>
</dbReference>
<feature type="transmembrane region" description="Helical" evidence="9">
    <location>
        <begin position="199"/>
        <end position="219"/>
    </location>
</feature>
<feature type="transmembrane region" description="Helical" evidence="9">
    <location>
        <begin position="103"/>
        <end position="124"/>
    </location>
</feature>
<dbReference type="PROSITE" id="PS00218">
    <property type="entry name" value="AMINO_ACID_PERMEASE_1"/>
    <property type="match status" value="1"/>
</dbReference>
<sequence>MTPKTRTTHPTNGRPPTDPAPEGHDHLDRALGNRHLQMIAIGGAIGTGLFMGSGKTISLAGPSILLVYAIIGGFLFFVMRAMGELLLSNLQYKSFRDIAEDVLGPWAGFFAGWTYWFCWIVIGVADLTAVTAYVSYWFPDLPKWVAATSLVVLLLVLNLVTVKLFGEIEFWFALIKIVAIVALIGVAVVMGAGPFEVGVVNAAQFVPYAVLGFFAGVFVDRWPRRTVLVWAGIGRAVSLALIPLLWWLGVLQVWLLVCLLLVFGAFAVFGFAATQSFLPRLVPRDGLVRANARLDQADNTAQTLGPTIGGGLVGVLGAPVALLVDSVSYLAEAALNASLRVDEPRRPRRQARLRTELGEGWRATYRHPTLGPLAVSTHVWFVANGMGLTVLSLLTLRTMGLSAIGYGLLLTTVGFAALLGATLAPGLGSRLGTGWAVIASLVLYPPAWLLVAAAPSAPALLFVAMVLHGFAGGVENPNSLGYRQAVTPDGLLGRVNGIIRSANRTMGALGALLGGAVVGLVGTGPALATVIVLFTFALGIAALSPLRTARLPG</sequence>
<dbReference type="AlphaFoldDB" id="A0A2N9JME3"/>
<organism evidence="11 12">
    <name type="scientific">Micropruina glycogenica</name>
    <dbReference type="NCBI Taxonomy" id="75385"/>
    <lineage>
        <taxon>Bacteria</taxon>
        <taxon>Bacillati</taxon>
        <taxon>Actinomycetota</taxon>
        <taxon>Actinomycetes</taxon>
        <taxon>Propionibacteriales</taxon>
        <taxon>Nocardioidaceae</taxon>
        <taxon>Micropruina</taxon>
    </lineage>
</organism>
<dbReference type="InterPro" id="IPR011701">
    <property type="entry name" value="MFS"/>
</dbReference>
<feature type="transmembrane region" description="Helical" evidence="9">
    <location>
        <begin position="144"/>
        <end position="166"/>
    </location>
</feature>
<keyword evidence="7 9" id="KW-0472">Membrane</keyword>
<dbReference type="GO" id="GO:0006865">
    <property type="term" value="P:amino acid transport"/>
    <property type="evidence" value="ECO:0007669"/>
    <property type="project" value="UniProtKB-KW"/>
</dbReference>
<keyword evidence="2" id="KW-0813">Transport</keyword>
<dbReference type="InterPro" id="IPR036259">
    <property type="entry name" value="MFS_trans_sf"/>
</dbReference>
<evidence type="ECO:0000313" key="12">
    <source>
        <dbReference type="Proteomes" id="UP000238164"/>
    </source>
</evidence>
<dbReference type="Gene3D" id="1.20.1740.10">
    <property type="entry name" value="Amino acid/polyamine transporter I"/>
    <property type="match status" value="1"/>
</dbReference>
<dbReference type="PANTHER" id="PTHR43495:SF2">
    <property type="entry name" value="D-SERINE_D-ALANINE_GLYCINE TRANSPORTER"/>
    <property type="match status" value="1"/>
</dbReference>
<evidence type="ECO:0000256" key="1">
    <source>
        <dbReference type="ARBA" id="ARBA00004651"/>
    </source>
</evidence>
<dbReference type="EMBL" id="LT985188">
    <property type="protein sequence ID" value="SPD88752.1"/>
    <property type="molecule type" value="Genomic_DNA"/>
</dbReference>
<feature type="region of interest" description="Disordered" evidence="8">
    <location>
        <begin position="1"/>
        <end position="24"/>
    </location>
</feature>
<dbReference type="PROSITE" id="PS50850">
    <property type="entry name" value="MFS"/>
    <property type="match status" value="1"/>
</dbReference>
<gene>
    <name evidence="11" type="ORF">MPLG2_3722</name>
</gene>
<feature type="transmembrane region" description="Helical" evidence="9">
    <location>
        <begin position="502"/>
        <end position="521"/>
    </location>
</feature>
<feature type="transmembrane region" description="Helical" evidence="9">
    <location>
        <begin position="59"/>
        <end position="82"/>
    </location>
</feature>
<feature type="transmembrane region" description="Helical" evidence="9">
    <location>
        <begin position="378"/>
        <end position="396"/>
    </location>
</feature>
<dbReference type="InterPro" id="IPR004840">
    <property type="entry name" value="Amino_acid_permease_CS"/>
</dbReference>
<feature type="domain" description="Major facilitator superfamily (MFS) profile" evidence="10">
    <location>
        <begin position="364"/>
        <end position="553"/>
    </location>
</feature>
<dbReference type="RefSeq" id="WP_105187188.1">
    <property type="nucleotide sequence ID" value="NZ_LT985188.1"/>
</dbReference>
<feature type="transmembrane region" description="Helical" evidence="9">
    <location>
        <begin position="447"/>
        <end position="467"/>
    </location>
</feature>
<dbReference type="KEGG" id="mgg:MPLG2_3722"/>
<evidence type="ECO:0000256" key="6">
    <source>
        <dbReference type="ARBA" id="ARBA00022989"/>
    </source>
</evidence>
<evidence type="ECO:0000256" key="3">
    <source>
        <dbReference type="ARBA" id="ARBA00022475"/>
    </source>
</evidence>
<feature type="compositionally biased region" description="Polar residues" evidence="8">
    <location>
        <begin position="1"/>
        <end position="11"/>
    </location>
</feature>
<keyword evidence="12" id="KW-1185">Reference proteome</keyword>
<keyword evidence="6 9" id="KW-1133">Transmembrane helix</keyword>
<dbReference type="InterPro" id="IPR004841">
    <property type="entry name" value="AA-permease/SLC12A_dom"/>
</dbReference>
<dbReference type="OrthoDB" id="5297508at2"/>
<feature type="transmembrane region" description="Helical" evidence="9">
    <location>
        <begin position="403"/>
        <end position="427"/>
    </location>
</feature>
<evidence type="ECO:0000256" key="7">
    <source>
        <dbReference type="ARBA" id="ARBA00023136"/>
    </source>
</evidence>
<dbReference type="PANTHER" id="PTHR43495">
    <property type="entry name" value="GABA PERMEASE"/>
    <property type="match status" value="1"/>
</dbReference>
<feature type="transmembrane region" description="Helical" evidence="9">
    <location>
        <begin position="303"/>
        <end position="324"/>
    </location>
</feature>
<dbReference type="InterPro" id="IPR020846">
    <property type="entry name" value="MFS_dom"/>
</dbReference>
<comment type="subcellular location">
    <subcellularLocation>
        <location evidence="1">Cell membrane</location>
        <topology evidence="1">Multi-pass membrane protein</topology>
    </subcellularLocation>
</comment>
<dbReference type="Pfam" id="PF07690">
    <property type="entry name" value="MFS_1"/>
    <property type="match status" value="1"/>
</dbReference>
<dbReference type="Gene3D" id="1.20.1250.20">
    <property type="entry name" value="MFS general substrate transporter like domains"/>
    <property type="match status" value="1"/>
</dbReference>
<keyword evidence="3" id="KW-1003">Cell membrane</keyword>
<evidence type="ECO:0000313" key="11">
    <source>
        <dbReference type="EMBL" id="SPD88752.1"/>
    </source>
</evidence>
<reference evidence="11 12" key="1">
    <citation type="submission" date="2018-02" db="EMBL/GenBank/DDBJ databases">
        <authorList>
            <person name="Cohen D.B."/>
            <person name="Kent A.D."/>
        </authorList>
    </citation>
    <scope>NUCLEOTIDE SEQUENCE [LARGE SCALE GENOMIC DNA]</scope>
    <source>
        <strain evidence="11">1</strain>
    </source>
</reference>
<keyword evidence="5" id="KW-0029">Amino-acid transport</keyword>
<evidence type="ECO:0000256" key="4">
    <source>
        <dbReference type="ARBA" id="ARBA00022692"/>
    </source>
</evidence>
<dbReference type="Proteomes" id="UP000238164">
    <property type="component" value="Chromosome 1"/>
</dbReference>
<proteinExistence type="predicted"/>
<evidence type="ECO:0000259" key="10">
    <source>
        <dbReference type="PROSITE" id="PS50850"/>
    </source>
</evidence>
<feature type="transmembrane region" description="Helical" evidence="9">
    <location>
        <begin position="253"/>
        <end position="274"/>
    </location>
</feature>
<dbReference type="GO" id="GO:0005886">
    <property type="term" value="C:plasma membrane"/>
    <property type="evidence" value="ECO:0007669"/>
    <property type="project" value="UniProtKB-SubCell"/>
</dbReference>